<evidence type="ECO:0000313" key="2">
    <source>
        <dbReference type="EMBL" id="GAA1147097.1"/>
    </source>
</evidence>
<comment type="caution">
    <text evidence="2">The sequence shown here is derived from an EMBL/GenBank/DDBJ whole genome shotgun (WGS) entry which is preliminary data.</text>
</comment>
<organism evidence="2 3">
    <name type="scientific">Nocardioides aquiterrae</name>
    <dbReference type="NCBI Taxonomy" id="203799"/>
    <lineage>
        <taxon>Bacteria</taxon>
        <taxon>Bacillati</taxon>
        <taxon>Actinomycetota</taxon>
        <taxon>Actinomycetes</taxon>
        <taxon>Propionibacteriales</taxon>
        <taxon>Nocardioidaceae</taxon>
        <taxon>Nocardioides</taxon>
    </lineage>
</organism>
<feature type="compositionally biased region" description="Basic and acidic residues" evidence="1">
    <location>
        <begin position="209"/>
        <end position="220"/>
    </location>
</feature>
<evidence type="ECO:0000256" key="1">
    <source>
        <dbReference type="SAM" id="MobiDB-lite"/>
    </source>
</evidence>
<reference evidence="3" key="1">
    <citation type="journal article" date="2019" name="Int. J. Syst. Evol. Microbiol.">
        <title>The Global Catalogue of Microorganisms (GCM) 10K type strain sequencing project: providing services to taxonomists for standard genome sequencing and annotation.</title>
        <authorList>
            <consortium name="The Broad Institute Genomics Platform"/>
            <consortium name="The Broad Institute Genome Sequencing Center for Infectious Disease"/>
            <person name="Wu L."/>
            <person name="Ma J."/>
        </authorList>
    </citation>
    <scope>NUCLEOTIDE SEQUENCE [LARGE SCALE GENOMIC DNA]</scope>
    <source>
        <strain evidence="3">JCM 11813</strain>
    </source>
</reference>
<evidence type="ECO:0000313" key="3">
    <source>
        <dbReference type="Proteomes" id="UP001499979"/>
    </source>
</evidence>
<proteinExistence type="predicted"/>
<dbReference type="RefSeq" id="WP_343908142.1">
    <property type="nucleotide sequence ID" value="NZ_BAAAJE010000014.1"/>
</dbReference>
<accession>A0ABP4F1K0</accession>
<keyword evidence="3" id="KW-1185">Reference proteome</keyword>
<sequence>MPRSRAALALLAGALAVGLIWWSPSFGGDALRVESRPDAVADADRSAAVGAEARTLAAAVLAHLGDVGVGVVKGTVDDLGTMTSIDLEDAAGTRYFVGVIESTVVEPHCQGRALVCRTLGDGTLLTLRAGHGSRQPALTGWAYRPDGSELLLEVFTESGAPSVATAIAILEDEEVGWRPSRETVAAGESLEVGAMELTMELVAGGGSPRQRDGELLDSPR</sequence>
<dbReference type="Proteomes" id="UP001499979">
    <property type="component" value="Unassembled WGS sequence"/>
</dbReference>
<name>A0ABP4F1K0_9ACTN</name>
<feature type="region of interest" description="Disordered" evidence="1">
    <location>
        <begin position="201"/>
        <end position="220"/>
    </location>
</feature>
<dbReference type="EMBL" id="BAAAJE010000014">
    <property type="protein sequence ID" value="GAA1147097.1"/>
    <property type="molecule type" value="Genomic_DNA"/>
</dbReference>
<protein>
    <submittedName>
        <fullName evidence="2">Uncharacterized protein</fullName>
    </submittedName>
</protein>
<gene>
    <name evidence="2" type="ORF">GCM10009606_27450</name>
</gene>